<dbReference type="SUPFAM" id="SSF46785">
    <property type="entry name" value="Winged helix' DNA-binding domain"/>
    <property type="match status" value="1"/>
</dbReference>
<dbReference type="PRINTS" id="PR00364">
    <property type="entry name" value="DISEASERSIST"/>
</dbReference>
<sequence length="981" mass="111105">MDSRDSMDGRTVSTTDRGNVVEWLLGAEFEVFLNFRGPDTRLNFADCLYHSLDGAGICVFRDNEEIRKGEAVGCGLEHAIQSSKICMPIFSRNYVSSAWCLRELACMVDCSRNRDRKVMILPVFFDVSPDDVKLKTGLYHDALQKHEEKFGCHMVQRWKEALREVGLIKGWDLKDRGQGELIRSIVAEVLIKLNKRDKHLPDHLVGIHDHVEDVMRLLDEGSPDVRYIVIHGMGGIGKTTLAKVVFNQISSRFHGCSFLSDVREASKDGKVVQLQKQLLSEILNFKPVEISDSDAGVNQIKRRFRDKKVLVVLDDLSKWDQLTKLAEKRDWFGQGSRIIITTRDTNFLPIGEENQQNSVPMHFKEFKIYQMRELPHCHALQLFSKHAFRMDSPPHDYDDISCDIIHKAGGLPLALEVIGSSLYRKSEKLWKDTLKKLNMVPKQDVLDKLKISFEMLEDAQREIFLDIACYLIGEERIHPHYMWKAMDFFPRSDLVVLTRMSLIKIDNDRLLMHDLLRDLGREIVRLEDLKVPGKRSRLWCPKVALDVVQTRKGTENLIALKLTGLSKERDFTSDEFSRLPSLRFLELEGGNLVGDFKNLLSSLRWLSWRRCPLELQAVNLCLWNLIVLKLSDSDIPENWNEWGPCLANHDLKVLHLMRCHLSTTPDFSTCLNLKILVLDGHCPMSLQIDGSIGKLERLKHLEITAAQVQPSRLSAVLHFDLFAVPSAICGLKYLSSLKLEGQCMQELHPSVGEMAGLTCLSLRGCHRLRKLPESIGRLRSLLLLNLLYTRIKELPDSIGDLKRLEGMNLGFTQIRELPSSIGGLKSLLGLNLQSAKITALPASIGHLKKLERLFMAGSKIKELPKAIGMLENLKVLESRNCKNLDGEIPSEIGRVSSLEVLDVSGSKVSRVPTNISQLSHLQELRFGDCHKLERLPELPASLKVLCFGAGTVLGTPGQTSSKAMGKSAKMEDWNITWPPQL</sequence>
<dbReference type="GO" id="GO:0043531">
    <property type="term" value="F:ADP binding"/>
    <property type="evidence" value="ECO:0007669"/>
    <property type="project" value="InterPro"/>
</dbReference>
<keyword evidence="1" id="KW-0433">Leucine-rich repeat</keyword>
<dbReference type="InterPro" id="IPR027417">
    <property type="entry name" value="P-loop_NTPase"/>
</dbReference>
<dbReference type="GO" id="GO:0007165">
    <property type="term" value="P:signal transduction"/>
    <property type="evidence" value="ECO:0007669"/>
    <property type="project" value="InterPro"/>
</dbReference>
<evidence type="ECO:0000259" key="4">
    <source>
        <dbReference type="PROSITE" id="PS50104"/>
    </source>
</evidence>
<dbReference type="InterPro" id="IPR058192">
    <property type="entry name" value="WHD_ROQ1-like"/>
</dbReference>
<dbReference type="AlphaFoldDB" id="A0A8B8N2J9"/>
<dbReference type="InterPro" id="IPR044974">
    <property type="entry name" value="Disease_R_plants"/>
</dbReference>
<dbReference type="InterPro" id="IPR003591">
    <property type="entry name" value="Leu-rich_rpt_typical-subtyp"/>
</dbReference>
<evidence type="ECO:0000313" key="5">
    <source>
        <dbReference type="Proteomes" id="UP000827889"/>
    </source>
</evidence>
<dbReference type="InterPro" id="IPR042197">
    <property type="entry name" value="Apaf_helical"/>
</dbReference>
<dbReference type="SMART" id="SM00255">
    <property type="entry name" value="TIR"/>
    <property type="match status" value="1"/>
</dbReference>
<keyword evidence="5" id="KW-1185">Reference proteome</keyword>
<dbReference type="InterPro" id="IPR032675">
    <property type="entry name" value="LRR_dom_sf"/>
</dbReference>
<dbReference type="Gene3D" id="1.10.8.430">
    <property type="entry name" value="Helical domain of apoptotic protease-activating factors"/>
    <property type="match status" value="1"/>
</dbReference>
<dbReference type="Gene3D" id="3.80.10.10">
    <property type="entry name" value="Ribonuclease Inhibitor"/>
    <property type="match status" value="2"/>
</dbReference>
<dbReference type="PANTHER" id="PTHR11017">
    <property type="entry name" value="LEUCINE-RICH REPEAT-CONTAINING PROTEIN"/>
    <property type="match status" value="1"/>
</dbReference>
<dbReference type="SUPFAM" id="SSF52540">
    <property type="entry name" value="P-loop containing nucleoside triphosphate hydrolases"/>
    <property type="match status" value="1"/>
</dbReference>
<evidence type="ECO:0000313" key="6">
    <source>
        <dbReference type="RefSeq" id="XP_030516585.1"/>
    </source>
</evidence>
<evidence type="ECO:0000256" key="2">
    <source>
        <dbReference type="ARBA" id="ARBA00022737"/>
    </source>
</evidence>
<evidence type="ECO:0000256" key="1">
    <source>
        <dbReference type="ARBA" id="ARBA00022614"/>
    </source>
</evidence>
<dbReference type="SUPFAM" id="SSF52200">
    <property type="entry name" value="Toll/Interleukin receptor TIR domain"/>
    <property type="match status" value="1"/>
</dbReference>
<dbReference type="Pfam" id="PF00931">
    <property type="entry name" value="NB-ARC"/>
    <property type="match status" value="1"/>
</dbReference>
<dbReference type="InterPro" id="IPR036390">
    <property type="entry name" value="WH_DNA-bd_sf"/>
</dbReference>
<dbReference type="InterPro" id="IPR002182">
    <property type="entry name" value="NB-ARC"/>
</dbReference>
<dbReference type="Pfam" id="PF23282">
    <property type="entry name" value="WHD_ROQ1"/>
    <property type="match status" value="1"/>
</dbReference>
<proteinExistence type="predicted"/>
<dbReference type="Gene3D" id="3.40.50.300">
    <property type="entry name" value="P-loop containing nucleotide triphosphate hydrolases"/>
    <property type="match status" value="1"/>
</dbReference>
<dbReference type="GeneID" id="115730132"/>
<dbReference type="InterPro" id="IPR035897">
    <property type="entry name" value="Toll_tir_struct_dom_sf"/>
</dbReference>
<keyword evidence="2" id="KW-0677">Repeat</keyword>
<feature type="domain" description="TIR" evidence="4">
    <location>
        <begin position="27"/>
        <end position="193"/>
    </location>
</feature>
<dbReference type="RefSeq" id="XP_030516585.1">
    <property type="nucleotide sequence ID" value="XM_030660725.2"/>
</dbReference>
<dbReference type="SUPFAM" id="SSF52058">
    <property type="entry name" value="L domain-like"/>
    <property type="match status" value="1"/>
</dbReference>
<name>A0A8B8N2J9_9MYRT</name>
<evidence type="ECO:0000256" key="3">
    <source>
        <dbReference type="ARBA" id="ARBA00022821"/>
    </source>
</evidence>
<dbReference type="SMART" id="SM00369">
    <property type="entry name" value="LRR_TYP"/>
    <property type="match status" value="4"/>
</dbReference>
<dbReference type="PROSITE" id="PS50104">
    <property type="entry name" value="TIR"/>
    <property type="match status" value="1"/>
</dbReference>
<dbReference type="KEGG" id="rarg:115730132"/>
<dbReference type="Gene3D" id="3.40.50.10140">
    <property type="entry name" value="Toll/interleukin-1 receptor homology (TIR) domain"/>
    <property type="match status" value="1"/>
</dbReference>
<accession>A0A8B8N2J9</accession>
<dbReference type="InterPro" id="IPR000157">
    <property type="entry name" value="TIR_dom"/>
</dbReference>
<dbReference type="Pfam" id="PF01582">
    <property type="entry name" value="TIR"/>
    <property type="match status" value="1"/>
</dbReference>
<dbReference type="Proteomes" id="UP000827889">
    <property type="component" value="Chromosome 4"/>
</dbReference>
<gene>
    <name evidence="6" type="primary">LOC115730132</name>
</gene>
<reference evidence="6" key="1">
    <citation type="submission" date="2025-08" db="UniProtKB">
        <authorList>
            <consortium name="RefSeq"/>
        </authorList>
    </citation>
    <scope>IDENTIFICATION</scope>
    <source>
        <tissue evidence="6">Leaf</tissue>
    </source>
</reference>
<dbReference type="GO" id="GO:0006952">
    <property type="term" value="P:defense response"/>
    <property type="evidence" value="ECO:0007669"/>
    <property type="project" value="UniProtKB-KW"/>
</dbReference>
<protein>
    <submittedName>
        <fullName evidence="6">Disease resistance protein RPV1-like</fullName>
    </submittedName>
</protein>
<dbReference type="SUPFAM" id="SSF52047">
    <property type="entry name" value="RNI-like"/>
    <property type="match status" value="1"/>
</dbReference>
<keyword evidence="3" id="KW-0611">Plant defense</keyword>
<dbReference type="PANTHER" id="PTHR11017:SF570">
    <property type="entry name" value="DISEASE RESISTANCE PROTEIN (TIR-NBS CLASS)-RELATED"/>
    <property type="match status" value="1"/>
</dbReference>
<dbReference type="OrthoDB" id="1660200at2759"/>
<organism evidence="5 6">
    <name type="scientific">Rhodamnia argentea</name>
    <dbReference type="NCBI Taxonomy" id="178133"/>
    <lineage>
        <taxon>Eukaryota</taxon>
        <taxon>Viridiplantae</taxon>
        <taxon>Streptophyta</taxon>
        <taxon>Embryophyta</taxon>
        <taxon>Tracheophyta</taxon>
        <taxon>Spermatophyta</taxon>
        <taxon>Magnoliopsida</taxon>
        <taxon>eudicotyledons</taxon>
        <taxon>Gunneridae</taxon>
        <taxon>Pentapetalae</taxon>
        <taxon>rosids</taxon>
        <taxon>malvids</taxon>
        <taxon>Myrtales</taxon>
        <taxon>Myrtaceae</taxon>
        <taxon>Myrtoideae</taxon>
        <taxon>Myrteae</taxon>
        <taxon>Australasian group</taxon>
        <taxon>Rhodamnia</taxon>
    </lineage>
</organism>